<feature type="domain" description="Ig-like" evidence="9">
    <location>
        <begin position="289"/>
        <end position="409"/>
    </location>
</feature>
<keyword evidence="6" id="KW-0472">Membrane</keyword>
<evidence type="ECO:0000256" key="2">
    <source>
        <dbReference type="ARBA" id="ARBA00008727"/>
    </source>
</evidence>
<dbReference type="AlphaFoldDB" id="A0AAW2HHQ1"/>
<reference evidence="10" key="1">
    <citation type="journal article" date="2024" name="Gigascience">
        <title>Chromosome-level genome of the poultry shaft louse Menopon gallinae provides insight into the host-switching and adaptive evolution of parasitic lice.</title>
        <authorList>
            <person name="Xu Y."/>
            <person name="Ma L."/>
            <person name="Liu S."/>
            <person name="Liang Y."/>
            <person name="Liu Q."/>
            <person name="He Z."/>
            <person name="Tian L."/>
            <person name="Duan Y."/>
            <person name="Cai W."/>
            <person name="Li H."/>
            <person name="Song F."/>
        </authorList>
    </citation>
    <scope>NUCLEOTIDE SEQUENCE</scope>
    <source>
        <strain evidence="10">Cailab_2023a</strain>
    </source>
</reference>
<evidence type="ECO:0000259" key="9">
    <source>
        <dbReference type="PROSITE" id="PS50835"/>
    </source>
</evidence>
<name>A0AAW2HHQ1_9NEOP</name>
<dbReference type="Gene3D" id="2.60.40.10">
    <property type="entry name" value="Immunoglobulins"/>
    <property type="match status" value="2"/>
</dbReference>
<dbReference type="CDD" id="cd00096">
    <property type="entry name" value="Ig"/>
    <property type="match status" value="1"/>
</dbReference>
<dbReference type="InterPro" id="IPR039311">
    <property type="entry name" value="FAM187A/B"/>
</dbReference>
<evidence type="ECO:0000256" key="8">
    <source>
        <dbReference type="SAM" id="SignalP"/>
    </source>
</evidence>
<evidence type="ECO:0000313" key="10">
    <source>
        <dbReference type="EMBL" id="KAL0269043.1"/>
    </source>
</evidence>
<evidence type="ECO:0000256" key="6">
    <source>
        <dbReference type="ARBA" id="ARBA00023136"/>
    </source>
</evidence>
<evidence type="ECO:0000256" key="5">
    <source>
        <dbReference type="ARBA" id="ARBA00022989"/>
    </source>
</evidence>
<gene>
    <name evidence="10" type="ORF">PYX00_010787</name>
</gene>
<dbReference type="PANTHER" id="PTHR32178:SF6">
    <property type="entry name" value="IG-LIKE DOMAIN-CONTAINING PROTEIN"/>
    <property type="match status" value="1"/>
</dbReference>
<dbReference type="EMBL" id="JARGDH010000005">
    <property type="protein sequence ID" value="KAL0269043.1"/>
    <property type="molecule type" value="Genomic_DNA"/>
</dbReference>
<dbReference type="InterPro" id="IPR036179">
    <property type="entry name" value="Ig-like_dom_sf"/>
</dbReference>
<comment type="similarity">
    <text evidence="2">Belongs to the FAM187 family.</text>
</comment>
<dbReference type="InterPro" id="IPR013783">
    <property type="entry name" value="Ig-like_fold"/>
</dbReference>
<keyword evidence="4 8" id="KW-0732">Signal</keyword>
<dbReference type="SUPFAM" id="SSF48726">
    <property type="entry name" value="Immunoglobulin"/>
    <property type="match status" value="2"/>
</dbReference>
<keyword evidence="3" id="KW-0812">Transmembrane</keyword>
<dbReference type="InterPro" id="IPR007110">
    <property type="entry name" value="Ig-like_dom"/>
</dbReference>
<keyword evidence="5" id="KW-1133">Transmembrane helix</keyword>
<keyword evidence="7" id="KW-0325">Glycoprotein</keyword>
<sequence>MSTVVFPVLFLTSIFASVAWKSTKEIMESENLEEEFEVATFCKKKEILIRLERNVEFYPVDTVVNSSISMQCKFCEEQDNGLPKNWNYQKHVFTGNVTEVELSMNRDLTFSRIFVTKRHSLIIRNIREEDMGLYFCKAPFVDKLEKSFNYLVDIMNQTVDDIRGDIQIWKNYSDYFFQPLNKIFTAQKVTIHNNAKVNLILFTDWSEWSECDACSSSATRSRVGRCRVKPVCEDPKKCLARSIFNETYFDEKHNTEQNEYDWERIGLGYILQFSIALSCKGMLLKTFLPKVYTYTANVPDFILWSNCTGVCKGRTSSKLVKYKRSIILSQGAHLTLVCPDSTIDSEVRWEHNKLRLYTNEGFDYVEGSEEPRIYVDSFNTLYLFEVTESESGNYTCFVDGFRMQEVKVTVLKRSVFFTKGQLYFINLLGD</sequence>
<feature type="chain" id="PRO_5043340685" description="Ig-like domain-containing protein" evidence="8">
    <location>
        <begin position="20"/>
        <end position="430"/>
    </location>
</feature>
<comment type="caution">
    <text evidence="10">The sequence shown here is derived from an EMBL/GenBank/DDBJ whole genome shotgun (WGS) entry which is preliminary data.</text>
</comment>
<accession>A0AAW2HHQ1</accession>
<proteinExistence type="inferred from homology"/>
<dbReference type="GO" id="GO:0016020">
    <property type="term" value="C:membrane"/>
    <property type="evidence" value="ECO:0007669"/>
    <property type="project" value="UniProtKB-SubCell"/>
</dbReference>
<comment type="subcellular location">
    <subcellularLocation>
        <location evidence="1">Membrane</location>
        <topology evidence="1">Single-pass type I membrane protein</topology>
    </subcellularLocation>
</comment>
<feature type="signal peptide" evidence="8">
    <location>
        <begin position="1"/>
        <end position="19"/>
    </location>
</feature>
<evidence type="ECO:0000256" key="1">
    <source>
        <dbReference type="ARBA" id="ARBA00004479"/>
    </source>
</evidence>
<dbReference type="InterPro" id="IPR003599">
    <property type="entry name" value="Ig_sub"/>
</dbReference>
<dbReference type="PANTHER" id="PTHR32178">
    <property type="entry name" value="FAM187"/>
    <property type="match status" value="1"/>
</dbReference>
<organism evidence="10">
    <name type="scientific">Menopon gallinae</name>
    <name type="common">poultry shaft louse</name>
    <dbReference type="NCBI Taxonomy" id="328185"/>
    <lineage>
        <taxon>Eukaryota</taxon>
        <taxon>Metazoa</taxon>
        <taxon>Ecdysozoa</taxon>
        <taxon>Arthropoda</taxon>
        <taxon>Hexapoda</taxon>
        <taxon>Insecta</taxon>
        <taxon>Pterygota</taxon>
        <taxon>Neoptera</taxon>
        <taxon>Paraneoptera</taxon>
        <taxon>Psocodea</taxon>
        <taxon>Troctomorpha</taxon>
        <taxon>Phthiraptera</taxon>
        <taxon>Amblycera</taxon>
        <taxon>Menoponidae</taxon>
        <taxon>Menopon</taxon>
    </lineage>
</organism>
<dbReference type="PROSITE" id="PS50835">
    <property type="entry name" value="IG_LIKE"/>
    <property type="match status" value="1"/>
</dbReference>
<dbReference type="SMART" id="SM00409">
    <property type="entry name" value="IG"/>
    <property type="match status" value="2"/>
</dbReference>
<evidence type="ECO:0000256" key="7">
    <source>
        <dbReference type="ARBA" id="ARBA00023180"/>
    </source>
</evidence>
<evidence type="ECO:0000256" key="4">
    <source>
        <dbReference type="ARBA" id="ARBA00022729"/>
    </source>
</evidence>
<evidence type="ECO:0000256" key="3">
    <source>
        <dbReference type="ARBA" id="ARBA00022692"/>
    </source>
</evidence>
<protein>
    <recommendedName>
        <fullName evidence="9">Ig-like domain-containing protein</fullName>
    </recommendedName>
</protein>